<dbReference type="EMBL" id="PDKR01000001">
    <property type="protein sequence ID" value="PPI88886.1"/>
    <property type="molecule type" value="Genomic_DNA"/>
</dbReference>
<dbReference type="InterPro" id="IPR002023">
    <property type="entry name" value="NuoE-like"/>
</dbReference>
<comment type="similarity">
    <text evidence="1">Belongs to the complex I 24 kDa subunit family.</text>
</comment>
<dbReference type="OrthoDB" id="9807941at2"/>
<evidence type="ECO:0000313" key="16">
    <source>
        <dbReference type="Proteomes" id="UP000295937"/>
    </source>
</evidence>
<dbReference type="GO" id="GO:0046872">
    <property type="term" value="F:metal ion binding"/>
    <property type="evidence" value="ECO:0007669"/>
    <property type="project" value="UniProtKB-KW"/>
</dbReference>
<proteinExistence type="inferred from homology"/>
<comment type="cofactor">
    <cofactor evidence="12">
        <name>[2Fe-2S] cluster</name>
        <dbReference type="ChEBI" id="CHEBI:190135"/>
    </cofactor>
</comment>
<dbReference type="PANTHER" id="PTHR10371">
    <property type="entry name" value="NADH DEHYDROGENASE UBIQUINONE FLAVOPROTEIN 2, MITOCHONDRIAL"/>
    <property type="match status" value="1"/>
</dbReference>
<feature type="binding site" evidence="14">
    <location>
        <position position="138"/>
    </location>
    <ligand>
        <name>[2Fe-2S] cluster</name>
        <dbReference type="ChEBI" id="CHEBI:190135"/>
    </ligand>
</feature>
<evidence type="ECO:0000256" key="4">
    <source>
        <dbReference type="ARBA" id="ARBA00022719"/>
    </source>
</evidence>
<protein>
    <recommendedName>
        <fullName evidence="2">NADH-quinone oxidoreductase subunit E</fullName>
    </recommendedName>
    <alternativeName>
        <fullName evidence="10">NADH dehydrogenase I subunit E</fullName>
    </alternativeName>
    <alternativeName>
        <fullName evidence="11">NDH-1 subunit E</fullName>
    </alternativeName>
</protein>
<keyword evidence="8" id="KW-0520">NAD</keyword>
<feature type="binding site" evidence="14">
    <location>
        <position position="142"/>
    </location>
    <ligand>
        <name>[2Fe-2S] cluster</name>
        <dbReference type="ChEBI" id="CHEBI:190135"/>
    </ligand>
</feature>
<dbReference type="Gene3D" id="1.10.10.1590">
    <property type="entry name" value="NADH-quinone oxidoreductase subunit E"/>
    <property type="match status" value="1"/>
</dbReference>
<dbReference type="InterPro" id="IPR042128">
    <property type="entry name" value="NuoE_dom"/>
</dbReference>
<dbReference type="SUPFAM" id="SSF52833">
    <property type="entry name" value="Thioredoxin-like"/>
    <property type="match status" value="1"/>
</dbReference>
<sequence>MYDKKIPIKTIYSNEVFVFSEEEYCAIENEKKYYENTRSVCIEALKIVQNKRGWVCDGAINAISEILNIPPSDIEGVATFYSQIFRKQVGRHIIRYCDSVVCYINGYKDIQKKLEQNLNIKPGQTTIDSRFTLLPICCLGNCDKGPIIMVNEKTYIKLKPNDIVNILEQYQ</sequence>
<evidence type="ECO:0000256" key="1">
    <source>
        <dbReference type="ARBA" id="ARBA00010643"/>
    </source>
</evidence>
<gene>
    <name evidence="15" type="ORF">CRV09_01100</name>
</gene>
<dbReference type="FunFam" id="1.10.10.1590:FF:000001">
    <property type="entry name" value="NADH-quinone oxidoreductase subunit E"/>
    <property type="match status" value="1"/>
</dbReference>
<comment type="subunit">
    <text evidence="9">Composed of 13 different subunits. Subunits NuoCD, E, F, and G constitute the peripheral sector of the complex.</text>
</comment>
<feature type="binding site" evidence="14">
    <location>
        <position position="102"/>
    </location>
    <ligand>
        <name>[2Fe-2S] cluster</name>
        <dbReference type="ChEBI" id="CHEBI:190135"/>
    </ligand>
</feature>
<evidence type="ECO:0000256" key="13">
    <source>
        <dbReference type="ARBA" id="ARBA00047712"/>
    </source>
</evidence>
<keyword evidence="3 14" id="KW-0001">2Fe-2S</keyword>
<dbReference type="Proteomes" id="UP000295937">
    <property type="component" value="Unassembled WGS sequence"/>
</dbReference>
<evidence type="ECO:0000256" key="7">
    <source>
        <dbReference type="ARBA" id="ARBA00023014"/>
    </source>
</evidence>
<dbReference type="InterPro" id="IPR041921">
    <property type="entry name" value="NuoE_N"/>
</dbReference>
<organism evidence="15 16">
    <name type="scientific">Candidatus Pantoea edessiphila</name>
    <dbReference type="NCBI Taxonomy" id="2044610"/>
    <lineage>
        <taxon>Bacteria</taxon>
        <taxon>Pseudomonadati</taxon>
        <taxon>Pseudomonadota</taxon>
        <taxon>Gammaproteobacteria</taxon>
        <taxon>Enterobacterales</taxon>
        <taxon>Erwiniaceae</taxon>
        <taxon>Pantoea</taxon>
    </lineage>
</organism>
<evidence type="ECO:0000256" key="10">
    <source>
        <dbReference type="ARBA" id="ARBA00031580"/>
    </source>
</evidence>
<dbReference type="Pfam" id="PF01257">
    <property type="entry name" value="2Fe-2S_thioredx"/>
    <property type="match status" value="1"/>
</dbReference>
<evidence type="ECO:0000256" key="6">
    <source>
        <dbReference type="ARBA" id="ARBA00023004"/>
    </source>
</evidence>
<evidence type="ECO:0000256" key="14">
    <source>
        <dbReference type="PIRSR" id="PIRSR000216-1"/>
    </source>
</evidence>
<keyword evidence="6 14" id="KW-0408">Iron</keyword>
<dbReference type="InterPro" id="IPR036249">
    <property type="entry name" value="Thioredoxin-like_sf"/>
</dbReference>
<dbReference type="CDD" id="cd03064">
    <property type="entry name" value="TRX_Fd_NuoE"/>
    <property type="match status" value="1"/>
</dbReference>
<keyword evidence="7 14" id="KW-0411">Iron-sulfur</keyword>
<evidence type="ECO:0000256" key="2">
    <source>
        <dbReference type="ARBA" id="ARBA00019898"/>
    </source>
</evidence>
<evidence type="ECO:0000256" key="11">
    <source>
        <dbReference type="ARBA" id="ARBA00032788"/>
    </source>
</evidence>
<dbReference type="GO" id="GO:0051537">
    <property type="term" value="F:2 iron, 2 sulfur cluster binding"/>
    <property type="evidence" value="ECO:0007669"/>
    <property type="project" value="UniProtKB-KW"/>
</dbReference>
<dbReference type="AlphaFoldDB" id="A0A2P5T2U4"/>
<dbReference type="PROSITE" id="PS01099">
    <property type="entry name" value="COMPLEX1_24K"/>
    <property type="match status" value="1"/>
</dbReference>
<evidence type="ECO:0000256" key="5">
    <source>
        <dbReference type="ARBA" id="ARBA00022723"/>
    </source>
</evidence>
<evidence type="ECO:0000313" key="15">
    <source>
        <dbReference type="EMBL" id="PPI88886.1"/>
    </source>
</evidence>
<name>A0A2P5T2U4_9GAMM</name>
<dbReference type="RefSeq" id="WP_136132313.1">
    <property type="nucleotide sequence ID" value="NZ_PDKR01000001.1"/>
</dbReference>
<comment type="catalytic activity">
    <reaction evidence="13">
        <text>a quinone + NADH + 5 H(+)(in) = a quinol + NAD(+) + 4 H(+)(out)</text>
        <dbReference type="Rhea" id="RHEA:57888"/>
        <dbReference type="ChEBI" id="CHEBI:15378"/>
        <dbReference type="ChEBI" id="CHEBI:24646"/>
        <dbReference type="ChEBI" id="CHEBI:57540"/>
        <dbReference type="ChEBI" id="CHEBI:57945"/>
        <dbReference type="ChEBI" id="CHEBI:132124"/>
    </reaction>
</comment>
<dbReference type="GO" id="GO:0048038">
    <property type="term" value="F:quinone binding"/>
    <property type="evidence" value="ECO:0007669"/>
    <property type="project" value="UniProtKB-KW"/>
</dbReference>
<evidence type="ECO:0000256" key="9">
    <source>
        <dbReference type="ARBA" id="ARBA00026021"/>
    </source>
</evidence>
<dbReference type="PIRSF" id="PIRSF000216">
    <property type="entry name" value="NADH_DH_24kDa"/>
    <property type="match status" value="1"/>
</dbReference>
<accession>A0A2P5T2U4</accession>
<dbReference type="NCBIfam" id="TIGR01958">
    <property type="entry name" value="nuoE_fam"/>
    <property type="match status" value="1"/>
</dbReference>
<evidence type="ECO:0000256" key="8">
    <source>
        <dbReference type="ARBA" id="ARBA00023027"/>
    </source>
</evidence>
<keyword evidence="5 14" id="KW-0479">Metal-binding</keyword>
<keyword evidence="4" id="KW-0874">Quinone</keyword>
<comment type="cofactor">
    <cofactor evidence="14">
        <name>[2Fe-2S] cluster</name>
        <dbReference type="ChEBI" id="CHEBI:190135"/>
    </cofactor>
    <text evidence="14">Binds 1 [2Fe-2S] cluster.</text>
</comment>
<dbReference type="FunFam" id="3.40.30.10:FF:000015">
    <property type="entry name" value="NADH-quinone oxidoreductase subunit E"/>
    <property type="match status" value="1"/>
</dbReference>
<evidence type="ECO:0000256" key="12">
    <source>
        <dbReference type="ARBA" id="ARBA00034078"/>
    </source>
</evidence>
<dbReference type="GO" id="GO:0003954">
    <property type="term" value="F:NADH dehydrogenase activity"/>
    <property type="evidence" value="ECO:0007669"/>
    <property type="project" value="TreeGrafter"/>
</dbReference>
<reference evidence="15 16" key="1">
    <citation type="journal article" date="2018" name="Genome Biol. Evol.">
        <title>Cladogenesis and Genomic Streamlining in Extracellular Endosymbionts of Tropical Stink Bugs.</title>
        <authorList>
            <person name="Otero-Bravo A."/>
            <person name="Goffredi S."/>
            <person name="Sabree Z.L."/>
        </authorList>
    </citation>
    <scope>NUCLEOTIDE SEQUENCE [LARGE SCALE GENOMIC DNA]</scope>
    <source>
        <strain evidence="15 16">SoEO</strain>
    </source>
</reference>
<dbReference type="NCBIfam" id="NF005722">
    <property type="entry name" value="PRK07539.1-2"/>
    <property type="match status" value="1"/>
</dbReference>
<comment type="caution">
    <text evidence="15">The sequence shown here is derived from an EMBL/GenBank/DDBJ whole genome shotgun (WGS) entry which is preliminary data.</text>
</comment>
<dbReference type="Gene3D" id="3.40.30.10">
    <property type="entry name" value="Glutaredoxin"/>
    <property type="match status" value="1"/>
</dbReference>
<evidence type="ECO:0000256" key="3">
    <source>
        <dbReference type="ARBA" id="ARBA00022714"/>
    </source>
</evidence>
<feature type="binding site" evidence="14">
    <location>
        <position position="97"/>
    </location>
    <ligand>
        <name>[2Fe-2S] cluster</name>
        <dbReference type="ChEBI" id="CHEBI:190135"/>
    </ligand>
</feature>
<dbReference type="PANTHER" id="PTHR10371:SF3">
    <property type="entry name" value="NADH DEHYDROGENASE [UBIQUINONE] FLAVOPROTEIN 2, MITOCHONDRIAL"/>
    <property type="match status" value="1"/>
</dbReference>